<gene>
    <name evidence="4" type="ORF">ECPE_LOCUS7564</name>
</gene>
<keyword evidence="5" id="KW-1185">Reference proteome</keyword>
<name>A0A183AKS9_9TREM</name>
<proteinExistence type="inferred from homology"/>
<dbReference type="PANTHER" id="PTHR14359:SF6">
    <property type="entry name" value="PHOSPHOPANTOTHENOYLCYSTEINE DECARBOXYLASE"/>
    <property type="match status" value="1"/>
</dbReference>
<reference evidence="4 5" key="2">
    <citation type="submission" date="2018-11" db="EMBL/GenBank/DDBJ databases">
        <authorList>
            <consortium name="Pathogen Informatics"/>
        </authorList>
    </citation>
    <scope>NUCLEOTIDE SEQUENCE [LARGE SCALE GENOMIC DNA]</scope>
    <source>
        <strain evidence="4 5">Egypt</strain>
    </source>
</reference>
<dbReference type="Gene3D" id="3.40.50.1950">
    <property type="entry name" value="Flavin prenyltransferase-like"/>
    <property type="match status" value="1"/>
</dbReference>
<feature type="domain" description="Flavoprotein" evidence="3">
    <location>
        <begin position="10"/>
        <end position="81"/>
    </location>
</feature>
<evidence type="ECO:0000313" key="5">
    <source>
        <dbReference type="Proteomes" id="UP000272942"/>
    </source>
</evidence>
<dbReference type="GO" id="GO:0010181">
    <property type="term" value="F:FMN binding"/>
    <property type="evidence" value="ECO:0007669"/>
    <property type="project" value="TreeGrafter"/>
</dbReference>
<sequence>MESATIHKTNVLLGVTGSVAAIKTLELVAKLQGAGYSVRVMCTENALHFFDTTQLDVPLFRDVDEWSSWTRRGDPVLHIEVSVCGMTLFETIAIQFAYHSIDRALRGAFLLAFSSVLSDCGQ</sequence>
<keyword evidence="1" id="KW-0173">Coenzyme A biosynthesis</keyword>
<dbReference type="InterPro" id="IPR036551">
    <property type="entry name" value="Flavin_trans-like"/>
</dbReference>
<dbReference type="Proteomes" id="UP000272942">
    <property type="component" value="Unassembled WGS sequence"/>
</dbReference>
<protein>
    <submittedName>
        <fullName evidence="6">Flavoprotein domain-containing protein</fullName>
    </submittedName>
</protein>
<dbReference type="AlphaFoldDB" id="A0A183AKS9"/>
<evidence type="ECO:0000313" key="4">
    <source>
        <dbReference type="EMBL" id="VDP81448.1"/>
    </source>
</evidence>
<organism evidence="6">
    <name type="scientific">Echinostoma caproni</name>
    <dbReference type="NCBI Taxonomy" id="27848"/>
    <lineage>
        <taxon>Eukaryota</taxon>
        <taxon>Metazoa</taxon>
        <taxon>Spiralia</taxon>
        <taxon>Lophotrochozoa</taxon>
        <taxon>Platyhelminthes</taxon>
        <taxon>Trematoda</taxon>
        <taxon>Digenea</taxon>
        <taxon>Plagiorchiida</taxon>
        <taxon>Echinostomata</taxon>
        <taxon>Echinostomatoidea</taxon>
        <taxon>Echinostomatidae</taxon>
        <taxon>Echinostoma</taxon>
    </lineage>
</organism>
<evidence type="ECO:0000256" key="2">
    <source>
        <dbReference type="ARBA" id="ARBA00038350"/>
    </source>
</evidence>
<dbReference type="GO" id="GO:0015937">
    <property type="term" value="P:coenzyme A biosynthetic process"/>
    <property type="evidence" value="ECO:0007669"/>
    <property type="project" value="UniProtKB-KW"/>
</dbReference>
<accession>A0A183AKS9</accession>
<dbReference type="WBParaSite" id="ECPE_0000758001-mRNA-1">
    <property type="protein sequence ID" value="ECPE_0000758001-mRNA-1"/>
    <property type="gene ID" value="ECPE_0000758001"/>
</dbReference>
<dbReference type="PANTHER" id="PTHR14359">
    <property type="entry name" value="HOMO-OLIGOMERIC FLAVIN CONTAINING CYS DECARBOXYLASE FAMILY"/>
    <property type="match status" value="1"/>
</dbReference>
<evidence type="ECO:0000313" key="6">
    <source>
        <dbReference type="WBParaSite" id="ECPE_0000758001-mRNA-1"/>
    </source>
</evidence>
<dbReference type="GO" id="GO:0004633">
    <property type="term" value="F:phosphopantothenoylcysteine decarboxylase activity"/>
    <property type="evidence" value="ECO:0007669"/>
    <property type="project" value="TreeGrafter"/>
</dbReference>
<dbReference type="EMBL" id="UZAN01044779">
    <property type="protein sequence ID" value="VDP81448.1"/>
    <property type="molecule type" value="Genomic_DNA"/>
</dbReference>
<evidence type="ECO:0000259" key="3">
    <source>
        <dbReference type="Pfam" id="PF02441"/>
    </source>
</evidence>
<dbReference type="Pfam" id="PF02441">
    <property type="entry name" value="Flavoprotein"/>
    <property type="match status" value="1"/>
</dbReference>
<dbReference type="OrthoDB" id="1532798at2759"/>
<dbReference type="InterPro" id="IPR003382">
    <property type="entry name" value="Flavoprotein"/>
</dbReference>
<comment type="similarity">
    <text evidence="2">Belongs to the HFCD (homooligomeric flavin containing Cys decarboxylase) superfamily.</text>
</comment>
<dbReference type="GO" id="GO:0071513">
    <property type="term" value="C:phosphopantothenoylcysteine decarboxylase complex"/>
    <property type="evidence" value="ECO:0007669"/>
    <property type="project" value="TreeGrafter"/>
</dbReference>
<dbReference type="SUPFAM" id="SSF52507">
    <property type="entry name" value="Homo-oligomeric flavin-containing Cys decarboxylases, HFCD"/>
    <property type="match status" value="1"/>
</dbReference>
<evidence type="ECO:0000256" key="1">
    <source>
        <dbReference type="ARBA" id="ARBA00022993"/>
    </source>
</evidence>
<reference evidence="6" key="1">
    <citation type="submission" date="2016-06" db="UniProtKB">
        <authorList>
            <consortium name="WormBaseParasite"/>
        </authorList>
    </citation>
    <scope>IDENTIFICATION</scope>
</reference>